<dbReference type="OMA" id="TIEVWQS"/>
<dbReference type="GO" id="GO:0048015">
    <property type="term" value="P:phosphatidylinositol-mediated signaling"/>
    <property type="evidence" value="ECO:0007669"/>
    <property type="project" value="TreeGrafter"/>
</dbReference>
<dbReference type="SMART" id="SM00145">
    <property type="entry name" value="PI3Ka"/>
    <property type="match status" value="1"/>
</dbReference>
<dbReference type="GO" id="GO:0005737">
    <property type="term" value="C:cytoplasm"/>
    <property type="evidence" value="ECO:0007669"/>
    <property type="project" value="TreeGrafter"/>
</dbReference>
<keyword evidence="7" id="KW-0067">ATP-binding</keyword>
<evidence type="ECO:0000313" key="11">
    <source>
        <dbReference type="Proteomes" id="UP000000689"/>
    </source>
</evidence>
<evidence type="ECO:0000256" key="3">
    <source>
        <dbReference type="ARBA" id="ARBA00012169"/>
    </source>
</evidence>
<dbReference type="FunFam" id="3.30.1010.10:FF:000014">
    <property type="entry name" value="Phosphatidylinositol 4-kinase STT4"/>
    <property type="match status" value="1"/>
</dbReference>
<dbReference type="CDD" id="cd05167">
    <property type="entry name" value="PI4Kc_III_alpha"/>
    <property type="match status" value="1"/>
</dbReference>
<keyword evidence="11" id="KW-1185">Reference proteome</keyword>
<dbReference type="Pfam" id="PF00454">
    <property type="entry name" value="PI3_PI4_kinase"/>
    <property type="match status" value="1"/>
</dbReference>
<dbReference type="PROSITE" id="PS00916">
    <property type="entry name" value="PI3_4_KINASE_2"/>
    <property type="match status" value="1"/>
</dbReference>
<dbReference type="STRING" id="1071378.G0W9Z3"/>
<evidence type="ECO:0000256" key="6">
    <source>
        <dbReference type="ARBA" id="ARBA00022777"/>
    </source>
</evidence>
<dbReference type="Gene3D" id="1.25.40.70">
    <property type="entry name" value="Phosphatidylinositol 3-kinase, accessory domain (PIK)"/>
    <property type="match status" value="1"/>
</dbReference>
<accession>G0W9Z3</accession>
<dbReference type="Gene3D" id="1.10.1070.11">
    <property type="entry name" value="Phosphatidylinositol 3-/4-kinase, catalytic domain"/>
    <property type="match status" value="1"/>
</dbReference>
<organism evidence="10 11">
    <name type="scientific">Naumovozyma dairenensis (strain ATCC 10597 / BCRC 20456 / CBS 421 / NBRC 0211 / NRRL Y-12639)</name>
    <name type="common">Saccharomyces dairenensis</name>
    <dbReference type="NCBI Taxonomy" id="1071378"/>
    <lineage>
        <taxon>Eukaryota</taxon>
        <taxon>Fungi</taxon>
        <taxon>Dikarya</taxon>
        <taxon>Ascomycota</taxon>
        <taxon>Saccharomycotina</taxon>
        <taxon>Saccharomycetes</taxon>
        <taxon>Saccharomycetales</taxon>
        <taxon>Saccharomycetaceae</taxon>
        <taxon>Naumovozyma</taxon>
    </lineage>
</organism>
<dbReference type="GO" id="GO:0140504">
    <property type="term" value="P:microlipophagy"/>
    <property type="evidence" value="ECO:0007669"/>
    <property type="project" value="EnsemblFungi"/>
</dbReference>
<evidence type="ECO:0000256" key="1">
    <source>
        <dbReference type="ARBA" id="ARBA00001686"/>
    </source>
</evidence>
<dbReference type="GO" id="GO:0004430">
    <property type="term" value="F:1-phosphatidylinositol 4-kinase activity"/>
    <property type="evidence" value="ECO:0007669"/>
    <property type="project" value="UniProtKB-EC"/>
</dbReference>
<evidence type="ECO:0000256" key="2">
    <source>
        <dbReference type="ARBA" id="ARBA00006209"/>
    </source>
</evidence>
<gene>
    <name evidence="10" type="primary">NDAI0D02900</name>
    <name evidence="10" type="ordered locus">NDAI_0D02900</name>
</gene>
<dbReference type="PROSITE" id="PS50290">
    <property type="entry name" value="PI3_4_KINASE_3"/>
    <property type="match status" value="1"/>
</dbReference>
<name>G0W9Z3_NAUDC</name>
<dbReference type="InterPro" id="IPR018936">
    <property type="entry name" value="PI3/4_kinase_CS"/>
</dbReference>
<dbReference type="SMART" id="SM00146">
    <property type="entry name" value="PI3Kc"/>
    <property type="match status" value="1"/>
</dbReference>
<evidence type="ECO:0000256" key="5">
    <source>
        <dbReference type="ARBA" id="ARBA00022741"/>
    </source>
</evidence>
<dbReference type="GO" id="GO:0000422">
    <property type="term" value="P:autophagy of mitochondrion"/>
    <property type="evidence" value="ECO:0007669"/>
    <property type="project" value="EnsemblFungi"/>
</dbReference>
<dbReference type="PANTHER" id="PTHR10048:SF15">
    <property type="entry name" value="PHOSPHATIDYLINOSITOL 4-KINASE ALPHA"/>
    <property type="match status" value="1"/>
</dbReference>
<dbReference type="eggNOG" id="KOG0902">
    <property type="taxonomic scope" value="Eukaryota"/>
</dbReference>
<dbReference type="EMBL" id="HE580270">
    <property type="protein sequence ID" value="CCD24604.1"/>
    <property type="molecule type" value="Genomic_DNA"/>
</dbReference>
<evidence type="ECO:0000313" key="10">
    <source>
        <dbReference type="EMBL" id="CCD24604.1"/>
    </source>
</evidence>
<dbReference type="GO" id="GO:0006995">
    <property type="term" value="P:cellular response to nitrogen starvation"/>
    <property type="evidence" value="ECO:0007669"/>
    <property type="project" value="EnsemblFungi"/>
</dbReference>
<dbReference type="Pfam" id="PF00613">
    <property type="entry name" value="PI3Ka"/>
    <property type="match status" value="1"/>
</dbReference>
<dbReference type="InterPro" id="IPR042236">
    <property type="entry name" value="PI3K_accessory_sf"/>
</dbReference>
<dbReference type="GO" id="GO:0046854">
    <property type="term" value="P:phosphatidylinositol phosphate biosynthetic process"/>
    <property type="evidence" value="ECO:0007669"/>
    <property type="project" value="EnsemblFungi"/>
</dbReference>
<keyword evidence="4" id="KW-0808">Transferase</keyword>
<dbReference type="GeneID" id="11495261"/>
<dbReference type="SUPFAM" id="SSF56112">
    <property type="entry name" value="Protein kinase-like (PK-like)"/>
    <property type="match status" value="1"/>
</dbReference>
<dbReference type="GO" id="GO:0005524">
    <property type="term" value="F:ATP binding"/>
    <property type="evidence" value="ECO:0007669"/>
    <property type="project" value="UniProtKB-KW"/>
</dbReference>
<dbReference type="InterPro" id="IPR015433">
    <property type="entry name" value="PI3/4_kinase"/>
</dbReference>
<dbReference type="InterPro" id="IPR016024">
    <property type="entry name" value="ARM-type_fold"/>
</dbReference>
<evidence type="ECO:0000256" key="4">
    <source>
        <dbReference type="ARBA" id="ARBA00022679"/>
    </source>
</evidence>
<sequence length="1929" mass="219445">MRFYRTTKRTSSLRARALEKLAQLSLNKDDVKQDESLPPINGKGEADARISSRNTLGLIMRSLPISYSTDTSRLFTIPLTLNEWELLSSISQVIPDSLSTAEELLDNLISPYFLESSRQRISDVLYAKFKLDNLKNPNELLTFQLTKFLIAVSSKHPKLIDRCSKLIDGYLSAVKQLYSSKQSSLLSLLGFMNGFIQGKNSPELATFVWKRLSSFFIEEQFTSQLESILSSSSTYVNDVIVQYFEAKNEICGSLYIQLLSKLQSSFICDILDIPPRFRDLSSYLLEMQHLTYQITQEDNDSDDKTQIVDEFTYKIRKHKEVLTSICEFSLRYCQNDNDVDLSTDSRAIFSFDARGYFINCLCLVPFIADPDSELFQDFIRIVADSMDTFVFSEIITDSLIISIISAASLLNYFTEENSLTLLRIFPLLVSSQYISTSTIIEISKIFTIGLQPLNEDSIVSTIYSLNNLLIATDDGSANPILRERKLTITSGGTMSFSGVRRSGTVESLQTLRSAASSPYRKKTIKKQTSHVLASGGSTTYHGRLFKNCVTATTTIASHYNKQSIRLLAFSILSQKITAVSEELDEIIPDAIAKLSTYMTVTEFSQVLKFFKAILSRQEDGTLFDGIINAKTILSTHFLSEQYNSELYRIYLRDLLETIISCGEVEKLEHHRPHTEISRVAEQISSYLGPLAALLPKPGEKPLDLSQDEQTTNMLRNVWFNMVIHGFHYKSKLVNKYKIQLLTIAYNSPPLASDFPANNKEMSLEMNTILRRGSSNANVKEQKQAIVDYFNVNAVQSRTISLSKIMFLAATTLLETLRCEAGDCSKVLLYFSDPSITTTSLEKPINILAVAMIAKFSQLVQSGDFKLFNSKTIALQLNNLLLCLAHRNPTLQESAFHYSDLFIRRIPSSLCHHQSLYTLLDLLTALFDSVVDCETNKFEPHYKFILKHSRVEILLPGSSMWRTSALSKLHKIAKQWVQIILNKSAQDTKILLQTYVSDLNTYNIMANVDYGISFAMELAGMVLSADVELSKLEFRGPERPNTVAKFISQHSWRSKYLVDTAMVSSQQDIVDELGLLSNTIRGKLDTGIKVVSKDVTNFLDMSAALLILGNYRSGSLLYDIVHIPFEVFTSESLKSATNVWLSIIKERRDLAHLLLVDVTYCWLESIKNNVGVYSRKYDLIEEEYQIMTYKPYNKKAINREANFVSQSMQPHRHVIKFFLSHFEGTLYQSKHLLAVFTKCALLGVSNLKKASLHPFSRMIRNELLIFAILVLIVNDRQGTKLIKDLCREIVYGGLTWFYEKRNWPFGSNELKIKADLSTMKNLYDKLNSVTVIMKKYCNKEFTLLMVFLESEIEQVQTWLTPLDKIDKTSSYTVTLESVKTAFTIDPRLAVSLSQRYPGNDIESGLVTLINQDPLRCVNCPIAIDPFIINNYRKRILPTAAMDSKLKDKMHIVLYWKPVSPLKSINLFLPQWNSDSFLLQYSVFSLESHDVNVTFFYVPQIVQCLRYDKTGYVERLIFDTAKINILFSHQIIWNLFANCYKDDEGTVPDDIKPTLDRVRERMVSSFDADTLDFYKKEFGYFNEVTSISGKLKPYIKKSKAEKKHKIDEEMNKIVVKPGVYLPSNPDGVVIDIDRKSGKPLQSHAKAPFMATFKIRKDIENEDTGITENVEKWQGAIFKVGDDCRQDVLALQLISMFKTIWSSIGLDVYVFPYRVTATAPGCGVIDVLPNSISRDMLGREAVNGLYEYFITKFGSESTIEFQNARNNFVKSLAGYSVISYLLQFKDRHNGNIMYDDKGHCLHTDFGFIFDIVPGGVKFEAVPFKLTKEMVKVMGGSSQAAAYQDFEELCIKAYLSARPHMDSILECVKPMLESGLPCFKGEKTIKNLRNRFQPERDQHEAALFMRGLIKKSYESLFTKGYDEFQRLTNGIPY</sequence>
<dbReference type="GO" id="GO:0060237">
    <property type="term" value="P:regulation of fungal-type cell wall organization"/>
    <property type="evidence" value="ECO:0007669"/>
    <property type="project" value="EnsemblFungi"/>
</dbReference>
<comment type="catalytic activity">
    <reaction evidence="1">
        <text>a 1,2-diacyl-sn-glycero-3-phospho-(1D-myo-inositol) + ATP = a 1,2-diacyl-sn-glycero-3-phospho-(1D-myo-inositol 4-phosphate) + ADP + H(+)</text>
        <dbReference type="Rhea" id="RHEA:19877"/>
        <dbReference type="ChEBI" id="CHEBI:15378"/>
        <dbReference type="ChEBI" id="CHEBI:30616"/>
        <dbReference type="ChEBI" id="CHEBI:57880"/>
        <dbReference type="ChEBI" id="CHEBI:58178"/>
        <dbReference type="ChEBI" id="CHEBI:456216"/>
        <dbReference type="EC" id="2.7.1.67"/>
    </reaction>
</comment>
<dbReference type="InterPro" id="IPR000403">
    <property type="entry name" value="PI3/4_kinase_cat_dom"/>
</dbReference>
<dbReference type="FunFam" id="1.10.1070.11:FF:000022">
    <property type="entry name" value="Phosphatidylinositol 4-kinase stt4"/>
    <property type="match status" value="1"/>
</dbReference>
<dbReference type="GO" id="GO:0005886">
    <property type="term" value="C:plasma membrane"/>
    <property type="evidence" value="ECO:0007669"/>
    <property type="project" value="EnsemblFungi"/>
</dbReference>
<feature type="domain" description="PI3K/PI4K catalytic" evidence="8">
    <location>
        <begin position="1632"/>
        <end position="1913"/>
    </location>
</feature>
<dbReference type="InterPro" id="IPR011009">
    <property type="entry name" value="Kinase-like_dom_sf"/>
</dbReference>
<dbReference type="PANTHER" id="PTHR10048">
    <property type="entry name" value="PHOSPHATIDYLINOSITOL KINASE"/>
    <property type="match status" value="1"/>
</dbReference>
<dbReference type="EC" id="2.7.1.67" evidence="3"/>
<dbReference type="GO" id="GO:0030866">
    <property type="term" value="P:cortical actin cytoskeleton organization"/>
    <property type="evidence" value="ECO:0007669"/>
    <property type="project" value="EnsemblFungi"/>
</dbReference>
<reference evidence="10 11" key="1">
    <citation type="journal article" date="2011" name="Proc. Natl. Acad. Sci. U.S.A.">
        <title>Evolutionary erosion of yeast sex chromosomes by mating-type switching accidents.</title>
        <authorList>
            <person name="Gordon J.L."/>
            <person name="Armisen D."/>
            <person name="Proux-Wera E."/>
            <person name="Oheigeartaigh S.S."/>
            <person name="Byrne K.P."/>
            <person name="Wolfe K.H."/>
        </authorList>
    </citation>
    <scope>NUCLEOTIDE SEQUENCE [LARGE SCALE GENOMIC DNA]</scope>
    <source>
        <strain evidence="11">ATCC 10597 / BCRC 20456 / CBS 421 / NBRC 0211 / NRRL Y-12639</strain>
    </source>
</reference>
<keyword evidence="5" id="KW-0547">Nucleotide-binding</keyword>
<feature type="domain" description="PIK helical" evidence="9">
    <location>
        <begin position="1363"/>
        <end position="1559"/>
    </location>
</feature>
<keyword evidence="6" id="KW-0418">Kinase</keyword>
<dbReference type="PROSITE" id="PS51545">
    <property type="entry name" value="PIK_HELICAL"/>
    <property type="match status" value="1"/>
</dbReference>
<proteinExistence type="inferred from homology"/>
<dbReference type="RefSeq" id="XP_003669847.1">
    <property type="nucleotide sequence ID" value="XM_003669799.1"/>
</dbReference>
<dbReference type="KEGG" id="ndi:NDAI_0D02900"/>
<dbReference type="GO" id="GO:0061909">
    <property type="term" value="P:autophagosome-lysosome fusion"/>
    <property type="evidence" value="ECO:0007669"/>
    <property type="project" value="EnsemblFungi"/>
</dbReference>
<dbReference type="InterPro" id="IPR036940">
    <property type="entry name" value="PI3/4_kinase_cat_sf"/>
</dbReference>
<dbReference type="SUPFAM" id="SSF48371">
    <property type="entry name" value="ARM repeat"/>
    <property type="match status" value="1"/>
</dbReference>
<dbReference type="Proteomes" id="UP000000689">
    <property type="component" value="Chromosome 4"/>
</dbReference>
<dbReference type="OrthoDB" id="10264149at2759"/>
<dbReference type="FunFam" id="1.25.40.70:FF:000011">
    <property type="entry name" value="Phosphatidylinositol 4-kinase alpha"/>
    <property type="match status" value="1"/>
</dbReference>
<evidence type="ECO:0000259" key="9">
    <source>
        <dbReference type="PROSITE" id="PS51545"/>
    </source>
</evidence>
<evidence type="ECO:0000259" key="8">
    <source>
        <dbReference type="PROSITE" id="PS50290"/>
    </source>
</evidence>
<comment type="similarity">
    <text evidence="2">Belongs to the PI3/PI4-kinase family. Type III PI4K subfamily.</text>
</comment>
<protein>
    <recommendedName>
        <fullName evidence="3">1-phosphatidylinositol 4-kinase</fullName>
        <ecNumber evidence="3">2.7.1.67</ecNumber>
    </recommendedName>
</protein>
<dbReference type="InterPro" id="IPR001263">
    <property type="entry name" value="PI3K_accessory_dom"/>
</dbReference>
<dbReference type="HOGENOM" id="CLU_000893_1_1_1"/>
<evidence type="ECO:0000256" key="7">
    <source>
        <dbReference type="ARBA" id="ARBA00022840"/>
    </source>
</evidence>
<dbReference type="Gene3D" id="3.30.1010.10">
    <property type="entry name" value="Phosphatidylinositol 3-kinase Catalytic Subunit, Chain A, domain 4"/>
    <property type="match status" value="1"/>
</dbReference>
<dbReference type="PROSITE" id="PS00915">
    <property type="entry name" value="PI3_4_KINASE_1"/>
    <property type="match status" value="1"/>
</dbReference>